<evidence type="ECO:0000313" key="1">
    <source>
        <dbReference type="EMBL" id="MFD1429537.1"/>
    </source>
</evidence>
<protein>
    <submittedName>
        <fullName evidence="1">Uncharacterized protein</fullName>
    </submittedName>
</protein>
<accession>A0ABW4CFF6</accession>
<comment type="caution">
    <text evidence="1">The sequence shown here is derived from an EMBL/GenBank/DDBJ whole genome shotgun (WGS) entry which is preliminary data.</text>
</comment>
<dbReference type="RefSeq" id="WP_225423263.1">
    <property type="nucleotide sequence ID" value="NZ_BOLS01000019.1"/>
</dbReference>
<reference evidence="2" key="1">
    <citation type="journal article" date="2019" name="Int. J. Syst. Evol. Microbiol.">
        <title>The Global Catalogue of Microorganisms (GCM) 10K type strain sequencing project: providing services to taxonomists for standard genome sequencing and annotation.</title>
        <authorList>
            <consortium name="The Broad Institute Genomics Platform"/>
            <consortium name="The Broad Institute Genome Sequencing Center for Infectious Disease"/>
            <person name="Wu L."/>
            <person name="Ma J."/>
        </authorList>
    </citation>
    <scope>NUCLEOTIDE SEQUENCE [LARGE SCALE GENOMIC DNA]</scope>
    <source>
        <strain evidence="2">CCM 8980</strain>
    </source>
</reference>
<dbReference type="Proteomes" id="UP001597196">
    <property type="component" value="Unassembled WGS sequence"/>
</dbReference>
<evidence type="ECO:0000313" key="2">
    <source>
        <dbReference type="Proteomes" id="UP001597196"/>
    </source>
</evidence>
<proteinExistence type="predicted"/>
<dbReference type="EMBL" id="JBHTOC010000005">
    <property type="protein sequence ID" value="MFD1429537.1"/>
    <property type="molecule type" value="Genomic_DNA"/>
</dbReference>
<gene>
    <name evidence="1" type="ORF">ACFQ4P_04655</name>
</gene>
<sequence length="128" mass="15137">MFHKPAFDIRQVKHLVWYIDRQGNYGGFPVSHIGLVRDTDEISYVDMAFVQEVGLTQPLFEQMVKYIFVITAGLEDAPRPLYFAVMQKDLTEMKVDYYTYPDHSIDLIFWQHLKDVPHVDLPKLRFKN</sequence>
<organism evidence="1 2">
    <name type="scientific">Lacticaseibacillus mingshuiensis</name>
    <dbReference type="NCBI Taxonomy" id="2799574"/>
    <lineage>
        <taxon>Bacteria</taxon>
        <taxon>Bacillati</taxon>
        <taxon>Bacillota</taxon>
        <taxon>Bacilli</taxon>
        <taxon>Lactobacillales</taxon>
        <taxon>Lactobacillaceae</taxon>
        <taxon>Lacticaseibacillus</taxon>
    </lineage>
</organism>
<name>A0ABW4CFF6_9LACO</name>
<keyword evidence="2" id="KW-1185">Reference proteome</keyword>